<reference evidence="7 8" key="1">
    <citation type="submission" date="2020-06" db="EMBL/GenBank/DDBJ databases">
        <title>Draft genome of Uliginosibacterium sp. IMCC34675.</title>
        <authorList>
            <person name="Song J."/>
        </authorList>
    </citation>
    <scope>NUCLEOTIDE SEQUENCE [LARGE SCALE GENOMIC DNA]</scope>
    <source>
        <strain evidence="7 8">IMCC34675</strain>
    </source>
</reference>
<protein>
    <recommendedName>
        <fullName evidence="6">Ribosomal RNA large subunit methyltransferase F</fullName>
        <ecNumber evidence="6">2.1.1.181</ecNumber>
    </recommendedName>
    <alternativeName>
        <fullName evidence="6">23S rRNA mA1618 methyltransferase</fullName>
    </alternativeName>
    <alternativeName>
        <fullName evidence="6">rRNA adenine N-6-methyltransferase</fullName>
    </alternativeName>
</protein>
<evidence type="ECO:0000313" key="8">
    <source>
        <dbReference type="Proteomes" id="UP000778523"/>
    </source>
</evidence>
<evidence type="ECO:0000256" key="2">
    <source>
        <dbReference type="ARBA" id="ARBA00022552"/>
    </source>
</evidence>
<dbReference type="GO" id="GO:0052907">
    <property type="term" value="F:23S rRNA (adenine(1618)-N(6))-methyltransferase activity"/>
    <property type="evidence" value="ECO:0007669"/>
    <property type="project" value="UniProtKB-EC"/>
</dbReference>
<name>A0ABX2IFL1_9RHOO</name>
<keyword evidence="3 6" id="KW-0489">Methyltransferase</keyword>
<dbReference type="SUPFAM" id="SSF53335">
    <property type="entry name" value="S-adenosyl-L-methionine-dependent methyltransferases"/>
    <property type="match status" value="1"/>
</dbReference>
<keyword evidence="8" id="KW-1185">Reference proteome</keyword>
<proteinExistence type="inferred from homology"/>
<accession>A0ABX2IFL1</accession>
<dbReference type="EC" id="2.1.1.181" evidence="6"/>
<sequence>MPHKKTFPAAKSGLHPRNLHRERYDFPALIASHPALQAFVRPNPHGDLSVDFADPAAVKTLNAALLAHFYAIREWDLPPGYLCPPIPGRADYLHNLADLLATSNRGTIPRGEKVRGLDIGCGANAIYPMLGHTLYGWSFVGTEIDQTALLNAEKIFADNANLAGALEMRQQTHPDDILAGAINSNEYFEFTLCNPPFHASAEEAAAGSQRKLRNIGKEVTEKPLLNFEGLGHELWCDGGEREFIRQMISQSRPLADNILWFSTLVSKQDNLPQIYAQIERIGARNMRTLDMAQGQKISRAVAWSFYSTADMERWARSRWR</sequence>
<gene>
    <name evidence="6 7" type="primary">rlmF</name>
    <name evidence="7" type="ORF">HJ583_010535</name>
</gene>
<dbReference type="InterPro" id="IPR016909">
    <property type="entry name" value="rRNA_lsu_MeTfrase_F"/>
</dbReference>
<evidence type="ECO:0000256" key="3">
    <source>
        <dbReference type="ARBA" id="ARBA00022603"/>
    </source>
</evidence>
<dbReference type="PANTHER" id="PTHR13393:SF0">
    <property type="entry name" value="RNA N6-ADENOSINE-METHYLTRANSFERASE METTL16"/>
    <property type="match status" value="1"/>
</dbReference>
<dbReference type="Pfam" id="PF05971">
    <property type="entry name" value="Methyltransf_10"/>
    <property type="match status" value="1"/>
</dbReference>
<dbReference type="RefSeq" id="WP_170021858.1">
    <property type="nucleotide sequence ID" value="NZ_JABCSC020000002.1"/>
</dbReference>
<comment type="subcellular location">
    <subcellularLocation>
        <location evidence="6">Cytoplasm</location>
    </subcellularLocation>
</comment>
<keyword evidence="4 6" id="KW-0808">Transferase</keyword>
<evidence type="ECO:0000256" key="4">
    <source>
        <dbReference type="ARBA" id="ARBA00022679"/>
    </source>
</evidence>
<keyword evidence="2 6" id="KW-0698">rRNA processing</keyword>
<dbReference type="PANTHER" id="PTHR13393">
    <property type="entry name" value="SAM-DEPENDENT METHYLTRANSFERASE"/>
    <property type="match status" value="1"/>
</dbReference>
<dbReference type="NCBIfam" id="NF008725">
    <property type="entry name" value="PRK11727.1"/>
    <property type="match status" value="1"/>
</dbReference>
<comment type="function">
    <text evidence="6">Specifically methylates the adenine in position 1618 of 23S rRNA.</text>
</comment>
<keyword evidence="5 6" id="KW-0949">S-adenosyl-L-methionine</keyword>
<comment type="catalytic activity">
    <reaction evidence="6">
        <text>adenosine(1618) in 23S rRNA + S-adenosyl-L-methionine = N(6)-methyladenosine(1618) in 23S rRNA + S-adenosyl-L-homocysteine + H(+)</text>
        <dbReference type="Rhea" id="RHEA:16497"/>
        <dbReference type="Rhea" id="RHEA-COMP:10229"/>
        <dbReference type="Rhea" id="RHEA-COMP:10231"/>
        <dbReference type="ChEBI" id="CHEBI:15378"/>
        <dbReference type="ChEBI" id="CHEBI:57856"/>
        <dbReference type="ChEBI" id="CHEBI:59789"/>
        <dbReference type="ChEBI" id="CHEBI:74411"/>
        <dbReference type="ChEBI" id="CHEBI:74449"/>
        <dbReference type="EC" id="2.1.1.181"/>
    </reaction>
</comment>
<evidence type="ECO:0000256" key="6">
    <source>
        <dbReference type="HAMAP-Rule" id="MF_01848"/>
    </source>
</evidence>
<organism evidence="7 8">
    <name type="scientific">Uliginosibacterium aquaticum</name>
    <dbReference type="NCBI Taxonomy" id="2731212"/>
    <lineage>
        <taxon>Bacteria</taxon>
        <taxon>Pseudomonadati</taxon>
        <taxon>Pseudomonadota</taxon>
        <taxon>Betaproteobacteria</taxon>
        <taxon>Rhodocyclales</taxon>
        <taxon>Zoogloeaceae</taxon>
        <taxon>Uliginosibacterium</taxon>
    </lineage>
</organism>
<dbReference type="Gene3D" id="3.40.50.150">
    <property type="entry name" value="Vaccinia Virus protein VP39"/>
    <property type="match status" value="1"/>
</dbReference>
<evidence type="ECO:0000313" key="7">
    <source>
        <dbReference type="EMBL" id="NSL55461.1"/>
    </source>
</evidence>
<evidence type="ECO:0000256" key="1">
    <source>
        <dbReference type="ARBA" id="ARBA00022490"/>
    </source>
</evidence>
<dbReference type="CDD" id="cd02440">
    <property type="entry name" value="AdoMet_MTases"/>
    <property type="match status" value="1"/>
</dbReference>
<dbReference type="InterPro" id="IPR010286">
    <property type="entry name" value="METTL16/RlmF"/>
</dbReference>
<dbReference type="HAMAP" id="MF_01848">
    <property type="entry name" value="23SrRNA_methyltr_F"/>
    <property type="match status" value="1"/>
</dbReference>
<comment type="similarity">
    <text evidence="6">Belongs to the methyltransferase superfamily. METTL16/RlmF family.</text>
</comment>
<dbReference type="EMBL" id="JABCSC020000002">
    <property type="protein sequence ID" value="NSL55461.1"/>
    <property type="molecule type" value="Genomic_DNA"/>
</dbReference>
<dbReference type="InterPro" id="IPR029063">
    <property type="entry name" value="SAM-dependent_MTases_sf"/>
</dbReference>
<comment type="caution">
    <text evidence="7">The sequence shown here is derived from an EMBL/GenBank/DDBJ whole genome shotgun (WGS) entry which is preliminary data.</text>
</comment>
<evidence type="ECO:0000256" key="5">
    <source>
        <dbReference type="ARBA" id="ARBA00022691"/>
    </source>
</evidence>
<keyword evidence="1 6" id="KW-0963">Cytoplasm</keyword>
<dbReference type="PIRSF" id="PIRSF029038">
    <property type="entry name" value="Mtase_YbiN_prd"/>
    <property type="match status" value="1"/>
</dbReference>
<dbReference type="Proteomes" id="UP000778523">
    <property type="component" value="Unassembled WGS sequence"/>
</dbReference>